<dbReference type="EMBL" id="MU394409">
    <property type="protein sequence ID" value="KAI6081066.1"/>
    <property type="molecule type" value="Genomic_DNA"/>
</dbReference>
<keyword evidence="2" id="KW-1185">Reference proteome</keyword>
<gene>
    <name evidence="1" type="ORF">F4821DRAFT_39068</name>
</gene>
<evidence type="ECO:0000313" key="2">
    <source>
        <dbReference type="Proteomes" id="UP001497680"/>
    </source>
</evidence>
<protein>
    <submittedName>
        <fullName evidence="1">Uncharacterized protein</fullName>
    </submittedName>
</protein>
<name>A0ACC0CL28_9PEZI</name>
<organism evidence="1 2">
    <name type="scientific">Hypoxylon rubiginosum</name>
    <dbReference type="NCBI Taxonomy" id="110542"/>
    <lineage>
        <taxon>Eukaryota</taxon>
        <taxon>Fungi</taxon>
        <taxon>Dikarya</taxon>
        <taxon>Ascomycota</taxon>
        <taxon>Pezizomycotina</taxon>
        <taxon>Sordariomycetes</taxon>
        <taxon>Xylariomycetidae</taxon>
        <taxon>Xylariales</taxon>
        <taxon>Hypoxylaceae</taxon>
        <taxon>Hypoxylon</taxon>
    </lineage>
</organism>
<sequence>MRAKERIYTWLERLKSFRARIGTDRREGVMLDLEEVVQTIGERLRAEFEADATAGDHPDYEARVDSVGDRDTGEIAIRIYRMKTSNAPGTLSGTGYVKSSFIYSIAAAL</sequence>
<dbReference type="Proteomes" id="UP001497680">
    <property type="component" value="Unassembled WGS sequence"/>
</dbReference>
<proteinExistence type="predicted"/>
<evidence type="ECO:0000313" key="1">
    <source>
        <dbReference type="EMBL" id="KAI6081066.1"/>
    </source>
</evidence>
<accession>A0ACC0CL28</accession>
<reference evidence="1 2" key="1">
    <citation type="journal article" date="2022" name="New Phytol.">
        <title>Ecological generalism drives hyperdiversity of secondary metabolite gene clusters in xylarialean endophytes.</title>
        <authorList>
            <person name="Franco M.E.E."/>
            <person name="Wisecaver J.H."/>
            <person name="Arnold A.E."/>
            <person name="Ju Y.M."/>
            <person name="Slot J.C."/>
            <person name="Ahrendt S."/>
            <person name="Moore L.P."/>
            <person name="Eastman K.E."/>
            <person name="Scott K."/>
            <person name="Konkel Z."/>
            <person name="Mondo S.J."/>
            <person name="Kuo A."/>
            <person name="Hayes R.D."/>
            <person name="Haridas S."/>
            <person name="Andreopoulos B."/>
            <person name="Riley R."/>
            <person name="LaButti K."/>
            <person name="Pangilinan J."/>
            <person name="Lipzen A."/>
            <person name="Amirebrahimi M."/>
            <person name="Yan J."/>
            <person name="Adam C."/>
            <person name="Keymanesh K."/>
            <person name="Ng V."/>
            <person name="Louie K."/>
            <person name="Northen T."/>
            <person name="Drula E."/>
            <person name="Henrissat B."/>
            <person name="Hsieh H.M."/>
            <person name="Youens-Clark K."/>
            <person name="Lutzoni F."/>
            <person name="Miadlikowska J."/>
            <person name="Eastwood D.C."/>
            <person name="Hamelin R.C."/>
            <person name="Grigoriev I.V."/>
            <person name="U'Ren J.M."/>
        </authorList>
    </citation>
    <scope>NUCLEOTIDE SEQUENCE [LARGE SCALE GENOMIC DNA]</scope>
    <source>
        <strain evidence="1 2">ER1909</strain>
    </source>
</reference>
<comment type="caution">
    <text evidence="1">The sequence shown here is derived from an EMBL/GenBank/DDBJ whole genome shotgun (WGS) entry which is preliminary data.</text>
</comment>